<dbReference type="InterPro" id="IPR040119">
    <property type="entry name" value="C10orf67-like"/>
</dbReference>
<feature type="coiled-coil region" evidence="1">
    <location>
        <begin position="398"/>
        <end position="439"/>
    </location>
</feature>
<feature type="region of interest" description="Disordered" evidence="2">
    <location>
        <begin position="333"/>
        <end position="389"/>
    </location>
</feature>
<dbReference type="Gene3D" id="1.20.1170.10">
    <property type="match status" value="1"/>
</dbReference>
<dbReference type="InterPro" id="IPR031711">
    <property type="entry name" value="DUF4724"/>
</dbReference>
<feature type="coiled-coil region" evidence="1">
    <location>
        <begin position="203"/>
        <end position="315"/>
    </location>
</feature>
<dbReference type="OMA" id="HINKNWE"/>
<feature type="compositionally biased region" description="Low complexity" evidence="2">
    <location>
        <begin position="370"/>
        <end position="385"/>
    </location>
</feature>
<evidence type="ECO:0000259" key="4">
    <source>
        <dbReference type="Pfam" id="PF15852"/>
    </source>
</evidence>
<evidence type="ECO:0000313" key="6">
    <source>
        <dbReference type="Proteomes" id="UP000233200"/>
    </source>
</evidence>
<keyword evidence="6" id="KW-1185">Reference proteome</keyword>
<evidence type="ECO:0000256" key="1">
    <source>
        <dbReference type="SAM" id="Coils"/>
    </source>
</evidence>
<evidence type="ECO:0000313" key="5">
    <source>
        <dbReference type="Ensembl" id="ENSRROP00000017511.1"/>
    </source>
</evidence>
<protein>
    <submittedName>
        <fullName evidence="5">Chromosome 10 open reading frame 67</fullName>
    </submittedName>
</protein>
<dbReference type="Pfam" id="PF15852">
    <property type="entry name" value="DUF4724"/>
    <property type="match status" value="1"/>
</dbReference>
<dbReference type="GeneTree" id="ENSGT00390000003836"/>
<organism evidence="5 6">
    <name type="scientific">Rhinopithecus roxellana</name>
    <name type="common">Golden snub-nosed monkey</name>
    <name type="synonym">Pygathrix roxellana</name>
    <dbReference type="NCBI Taxonomy" id="61622"/>
    <lineage>
        <taxon>Eukaryota</taxon>
        <taxon>Metazoa</taxon>
        <taxon>Chordata</taxon>
        <taxon>Craniata</taxon>
        <taxon>Vertebrata</taxon>
        <taxon>Euteleostomi</taxon>
        <taxon>Mammalia</taxon>
        <taxon>Eutheria</taxon>
        <taxon>Euarchontoglires</taxon>
        <taxon>Primates</taxon>
        <taxon>Haplorrhini</taxon>
        <taxon>Catarrhini</taxon>
        <taxon>Cercopithecidae</taxon>
        <taxon>Colobinae</taxon>
        <taxon>Rhinopithecus</taxon>
    </lineage>
</organism>
<dbReference type="PANTHER" id="PTHR22382">
    <property type="entry name" value="RIKEN CDNA 4921504E06 GENE"/>
    <property type="match status" value="1"/>
</dbReference>
<dbReference type="InterPro" id="IPR031651">
    <property type="entry name" value="DUF4709"/>
</dbReference>
<feature type="compositionally biased region" description="Polar residues" evidence="2">
    <location>
        <begin position="359"/>
        <end position="369"/>
    </location>
</feature>
<accession>A0A2K6PLU4</accession>
<proteinExistence type="predicted"/>
<sequence length="551" mass="63662">TMALVWDRRAHYIMSIVITWVHCFSSSLRGTFGTRWEAMKAKATELRLWRARRKREAREPKPPQMRGSTRLNISDDLKIGFFSTDHATQTDSSEILSVKELSSSTQKLAQMMKSLQVDFGFLKQLLQLKFEDRLKEESLSLFNILHDRILEIEKHYQQNEDKMRKSFNQQLADAIAVIKGMYQQFFEVEEENINLQDASSVKINILLRKLKEKEEVIKELKEQLDQYEDFGFHKMESFPKETSSPKSNVEKENLEYKVENERLLQIISELEEEIQINLKENSGLEDELISMKEMAEKDHKTIQKLMDSRERLREELNYEKSLVQDVINKQKEDKEMRKKYGSLSVKAAKSAKGREASLSPWSKSPPSTTASRPHSASMSISSAGAKKAKAPKKALKEEQFVVEDKQALESQIEALKANLENEKKKVERFRKEAERLSKSWEKRFFILRNSFHVLKNEMFTRHTLFRQFAVLADTSFNYIKVKPLLVQSRTTVTGTSSSSHCTSSIDSKHVDVVSDQASLQLSPKGKLSESPKEESLEEASMRQSSPAETVD</sequence>
<feature type="domain" description="DUF4709" evidence="3">
    <location>
        <begin position="70"/>
        <end position="179"/>
    </location>
</feature>
<evidence type="ECO:0000259" key="3">
    <source>
        <dbReference type="Pfam" id="PF15821"/>
    </source>
</evidence>
<evidence type="ECO:0000256" key="2">
    <source>
        <dbReference type="SAM" id="MobiDB-lite"/>
    </source>
</evidence>
<keyword evidence="1" id="KW-0175">Coiled coil</keyword>
<dbReference type="Pfam" id="PF15821">
    <property type="entry name" value="DUF4709"/>
    <property type="match status" value="1"/>
</dbReference>
<dbReference type="PANTHER" id="PTHR22382:SF7">
    <property type="entry name" value="RIKEN CDNA 4921504E06 GENE"/>
    <property type="match status" value="1"/>
</dbReference>
<reference evidence="5" key="2">
    <citation type="submission" date="2025-09" db="UniProtKB">
        <authorList>
            <consortium name="Ensembl"/>
        </authorList>
    </citation>
    <scope>IDENTIFICATION</scope>
</reference>
<name>A0A2K6PLU4_RHIRO</name>
<gene>
    <name evidence="5" type="primary">C10orf67</name>
</gene>
<dbReference type="STRING" id="61622.ENSRROP00000017511"/>
<dbReference type="Ensembl" id="ENSRROT00000041663.1">
    <property type="protein sequence ID" value="ENSRROP00000017511.1"/>
    <property type="gene ID" value="ENSRROG00000032848.1"/>
</dbReference>
<dbReference type="AlphaFoldDB" id="A0A2K6PLU4"/>
<dbReference type="Proteomes" id="UP000233200">
    <property type="component" value="Unplaced"/>
</dbReference>
<feature type="compositionally biased region" description="Polar residues" evidence="2">
    <location>
        <begin position="541"/>
        <end position="551"/>
    </location>
</feature>
<reference evidence="5" key="1">
    <citation type="submission" date="2025-08" db="UniProtKB">
        <authorList>
            <consortium name="Ensembl"/>
        </authorList>
    </citation>
    <scope>IDENTIFICATION</scope>
</reference>
<feature type="region of interest" description="Disordered" evidence="2">
    <location>
        <begin position="515"/>
        <end position="551"/>
    </location>
</feature>
<feature type="domain" description="DUF4724" evidence="4">
    <location>
        <begin position="458"/>
        <end position="546"/>
    </location>
</feature>